<dbReference type="CDD" id="cd03024">
    <property type="entry name" value="DsbA_FrnE"/>
    <property type="match status" value="1"/>
</dbReference>
<dbReference type="SUPFAM" id="SSF52833">
    <property type="entry name" value="Thioredoxin-like"/>
    <property type="match status" value="1"/>
</dbReference>
<sequence length="209" mass="23008">MIIEVFQDTVCPWCRIGKKNLFDAMAKWQGEPIEVRYRAYQLDPHTPKESLPFWETMAANKGGRAAFEQMVQHAANAGAAAGISFDFSKVAAWPNTLASHTLIKCAPEADRTRAVDAVYKAYFEDGQDIGDLEVLVSIAKDLGMDGAQVRQAIEADAKQAEIAEDIAFARELQITGVPFFVIDNKLALSGAHPAENFLKAFQQAQETTE</sequence>
<dbReference type="RefSeq" id="WP_310773024.1">
    <property type="nucleotide sequence ID" value="NZ_CP134050.1"/>
</dbReference>
<reference evidence="2 3" key="1">
    <citation type="submission" date="2023-09" db="EMBL/GenBank/DDBJ databases">
        <title>Complete Genome and Methylome dissection of Bacillus brevis NEB573 original source of BbsI restriction endonuclease.</title>
        <authorList>
            <person name="Fomenkov A."/>
            <person name="Roberts R.D."/>
        </authorList>
    </citation>
    <scope>NUCLEOTIDE SEQUENCE [LARGE SCALE GENOMIC DNA]</scope>
    <source>
        <strain evidence="2 3">NEB573</strain>
    </source>
</reference>
<keyword evidence="3" id="KW-1185">Reference proteome</keyword>
<dbReference type="PANTHER" id="PTHR13887:SF41">
    <property type="entry name" value="THIOREDOXIN SUPERFAMILY PROTEIN"/>
    <property type="match status" value="1"/>
</dbReference>
<dbReference type="Proteomes" id="UP001256827">
    <property type="component" value="Chromosome"/>
</dbReference>
<dbReference type="Pfam" id="PF01323">
    <property type="entry name" value="DSBA"/>
    <property type="match status" value="1"/>
</dbReference>
<organism evidence="2 3">
    <name type="scientific">Brevibacillus brevis</name>
    <name type="common">Bacillus brevis</name>
    <dbReference type="NCBI Taxonomy" id="1393"/>
    <lineage>
        <taxon>Bacteria</taxon>
        <taxon>Bacillati</taxon>
        <taxon>Bacillota</taxon>
        <taxon>Bacilli</taxon>
        <taxon>Bacillales</taxon>
        <taxon>Paenibacillaceae</taxon>
        <taxon>Brevibacillus</taxon>
    </lineage>
</organism>
<dbReference type="Gene3D" id="3.40.30.10">
    <property type="entry name" value="Glutaredoxin"/>
    <property type="match status" value="1"/>
</dbReference>
<dbReference type="PANTHER" id="PTHR13887">
    <property type="entry name" value="GLUTATHIONE S-TRANSFERASE KAPPA"/>
    <property type="match status" value="1"/>
</dbReference>
<accession>A0ABY9TB89</accession>
<name>A0ABY9TB89_BREBE</name>
<protein>
    <submittedName>
        <fullName evidence="2">DsbA family oxidoreductase</fullName>
    </submittedName>
</protein>
<evidence type="ECO:0000259" key="1">
    <source>
        <dbReference type="Pfam" id="PF01323"/>
    </source>
</evidence>
<feature type="domain" description="DSBA-like thioredoxin" evidence="1">
    <location>
        <begin position="3"/>
        <end position="202"/>
    </location>
</feature>
<dbReference type="EMBL" id="CP134050">
    <property type="protein sequence ID" value="WNC17363.1"/>
    <property type="molecule type" value="Genomic_DNA"/>
</dbReference>
<dbReference type="InterPro" id="IPR036249">
    <property type="entry name" value="Thioredoxin-like_sf"/>
</dbReference>
<gene>
    <name evidence="2" type="ORF">RGB73_13965</name>
</gene>
<evidence type="ECO:0000313" key="2">
    <source>
        <dbReference type="EMBL" id="WNC17363.1"/>
    </source>
</evidence>
<dbReference type="InterPro" id="IPR001853">
    <property type="entry name" value="DSBA-like_thioredoxin_dom"/>
</dbReference>
<evidence type="ECO:0000313" key="3">
    <source>
        <dbReference type="Proteomes" id="UP001256827"/>
    </source>
</evidence>
<proteinExistence type="predicted"/>